<dbReference type="InterPro" id="IPR045392">
    <property type="entry name" value="DUF6519"/>
</dbReference>
<evidence type="ECO:0000256" key="5">
    <source>
        <dbReference type="ARBA" id="ARBA00022824"/>
    </source>
</evidence>
<comment type="caution">
    <text evidence="11">The sequence shown here is derived from an EMBL/GenBank/DDBJ whole genome shotgun (WGS) entry which is preliminary data.</text>
</comment>
<protein>
    <submittedName>
        <fullName evidence="11">Di-glucose binding within endoplasmic reticulum</fullName>
    </submittedName>
</protein>
<evidence type="ECO:0000256" key="4">
    <source>
        <dbReference type="ARBA" id="ARBA00022729"/>
    </source>
</evidence>
<keyword evidence="12" id="KW-1185">Reference proteome</keyword>
<reference evidence="11" key="1">
    <citation type="submission" date="2016-01" db="EMBL/GenBank/DDBJ databases">
        <authorList>
            <person name="Peeters C."/>
        </authorList>
    </citation>
    <scope>NUCLEOTIDE SEQUENCE [LARGE SCALE GENOMIC DNA]</scope>
    <source>
        <strain evidence="11">LMG 22940</strain>
    </source>
</reference>
<keyword evidence="3" id="KW-0812">Transmembrane</keyword>
<feature type="domain" description="Malectin" evidence="10">
    <location>
        <begin position="881"/>
        <end position="1019"/>
    </location>
</feature>
<evidence type="ECO:0000256" key="7">
    <source>
        <dbReference type="ARBA" id="ARBA00023136"/>
    </source>
</evidence>
<dbReference type="GO" id="GO:0016020">
    <property type="term" value="C:membrane"/>
    <property type="evidence" value="ECO:0007669"/>
    <property type="project" value="TreeGrafter"/>
</dbReference>
<dbReference type="RefSeq" id="WP_087645021.1">
    <property type="nucleotide sequence ID" value="NZ_FCON02000026.1"/>
</dbReference>
<accession>A0A158INT6</accession>
<name>A0A158INT6_9BURK</name>
<evidence type="ECO:0000256" key="9">
    <source>
        <dbReference type="ARBA" id="ARBA00023277"/>
    </source>
</evidence>
<dbReference type="Gene3D" id="2.60.120.430">
    <property type="entry name" value="Galactose-binding lectin"/>
    <property type="match status" value="1"/>
</dbReference>
<keyword evidence="6" id="KW-1133">Transmembrane helix</keyword>
<keyword evidence="7" id="KW-0472">Membrane</keyword>
<dbReference type="AlphaFoldDB" id="A0A158INT6"/>
<evidence type="ECO:0000259" key="10">
    <source>
        <dbReference type="Pfam" id="PF11721"/>
    </source>
</evidence>
<dbReference type="OrthoDB" id="134981at2"/>
<dbReference type="Pfam" id="PF20129">
    <property type="entry name" value="DUF6519"/>
    <property type="match status" value="3"/>
</dbReference>
<keyword evidence="5" id="KW-0256">Endoplasmic reticulum</keyword>
<dbReference type="SUPFAM" id="SSF51126">
    <property type="entry name" value="Pectin lyase-like"/>
    <property type="match status" value="1"/>
</dbReference>
<keyword evidence="9" id="KW-0119">Carbohydrate metabolism</keyword>
<evidence type="ECO:0000256" key="3">
    <source>
        <dbReference type="ARBA" id="ARBA00022692"/>
    </source>
</evidence>
<evidence type="ECO:0000256" key="6">
    <source>
        <dbReference type="ARBA" id="ARBA00022989"/>
    </source>
</evidence>
<organism evidence="11 12">
    <name type="scientific">Caballeronia choica</name>
    <dbReference type="NCBI Taxonomy" id="326476"/>
    <lineage>
        <taxon>Bacteria</taxon>
        <taxon>Pseudomonadati</taxon>
        <taxon>Pseudomonadota</taxon>
        <taxon>Betaproteobacteria</taxon>
        <taxon>Burkholderiales</taxon>
        <taxon>Burkholderiaceae</taxon>
        <taxon>Caballeronia</taxon>
    </lineage>
</organism>
<dbReference type="InterPro" id="IPR039155">
    <property type="entry name" value="MLEC"/>
</dbReference>
<keyword evidence="4" id="KW-0732">Signal</keyword>
<dbReference type="GO" id="GO:0030246">
    <property type="term" value="F:carbohydrate binding"/>
    <property type="evidence" value="ECO:0007669"/>
    <property type="project" value="InterPro"/>
</dbReference>
<proteinExistence type="inferred from homology"/>
<comment type="subcellular location">
    <subcellularLocation>
        <location evidence="1">Endoplasmic reticulum membrane</location>
        <topology evidence="1">Single-pass type I membrane protein</topology>
    </subcellularLocation>
</comment>
<dbReference type="InterPro" id="IPR011050">
    <property type="entry name" value="Pectin_lyase_fold/virulence"/>
</dbReference>
<comment type="similarity">
    <text evidence="2">Belongs to the malectin family.</text>
</comment>
<dbReference type="EMBL" id="FCON02000026">
    <property type="protein sequence ID" value="SAL58292.1"/>
    <property type="molecule type" value="Genomic_DNA"/>
</dbReference>
<dbReference type="Proteomes" id="UP000054770">
    <property type="component" value="Unassembled WGS sequence"/>
</dbReference>
<evidence type="ECO:0000313" key="12">
    <source>
        <dbReference type="Proteomes" id="UP000054770"/>
    </source>
</evidence>
<dbReference type="PANTHER" id="PTHR13460">
    <property type="match status" value="1"/>
</dbReference>
<evidence type="ECO:0000256" key="8">
    <source>
        <dbReference type="ARBA" id="ARBA00023180"/>
    </source>
</evidence>
<dbReference type="PANTHER" id="PTHR13460:SF0">
    <property type="entry name" value="MALECTIN"/>
    <property type="match status" value="1"/>
</dbReference>
<gene>
    <name evidence="11" type="ORF">AWB68_02882</name>
</gene>
<evidence type="ECO:0000256" key="2">
    <source>
        <dbReference type="ARBA" id="ARBA00009141"/>
    </source>
</evidence>
<evidence type="ECO:0000256" key="1">
    <source>
        <dbReference type="ARBA" id="ARBA00004115"/>
    </source>
</evidence>
<dbReference type="Pfam" id="PF11721">
    <property type="entry name" value="Malectin"/>
    <property type="match status" value="1"/>
</dbReference>
<evidence type="ECO:0000313" key="11">
    <source>
        <dbReference type="EMBL" id="SAL58292.1"/>
    </source>
</evidence>
<sequence length="1201" mass="125552">MSFDASRFTFDPWNDYAGVVMQQGRVQLDEDWNEWVAEVMRRIRTGTADMLGTAAVPRATTPNGFDITPSASASGAFTLTIGRGRMYVDGLLAENHGLPAPSPLKWTDGSQSAPTAPARLWDPVLDELTGTTDVPYDQQPYYFAPMQAALPTTPGPHIVYVDVWQRELTHLQAPDLVEKAVNVDTTERLQTVWQVKVLADTGAGTACGADLGALLNAAGIHPSAARLTNDAIDVPLPTDPCQIPSASGFKGLENQLYRVEIHQDGAQAGGASFKWSRDNATVATLVLQITATDTLVVQSVGRDDVLRFNPLDWIEITDDWQELNGRPGEIHQIKSIEDATRTITLQTPLASPASYPVDAQGNTDAARHTRIRRWDQSGKVLAADGATVYWDLDSPASATVPAGTIPLPPAGTEVMLENGVLVSFSLDAAIPGGTYAARDFWCFAARTADGTVEKLVAAPPRGIHHHYAQLAVVTFPDGVSDCRTLWPPLPGGGAGCCCDVTIGPADLKGDASLQSIINGLKSKRGSAICLEAGEYPLTGPIVLTGAHSGLSIKGCGDDVVLSVRKGSEGAFQDGVIVIVGASDVRLSKLRIEIPEVPFVSPKKTFAGLPLAALPPDVSSVIGQLVVSIGVRAINSTELTIRDCLFEFGNFGKDIPNKAGFGVGVFGGGSNDGLILEGNTFSGAGPFLAGYLLAPAVQFNPPGKEKPTARPPIRLPGGINRFPLADLAVATSANTDAKGAKTAKAADQASLAAVTRTTGVLRAIDGLRTLAIFAPQTQNLAAAGGQVLAPSLMSASIRDNDFSGLDTAALILAQAGAMDFSANQVDAGGGLWIVDPQDQLVFAYDTTMLLGSLVACAYPLPIEQGIGDIAVTAVKAASPPVRIYAGAKSFTDSAGDVWTPDANAAGVAVSGGSLNRPANPAAIANALPAASDQALYQSERFGSFSYTFSNLPEGYYQVRLKFAEIADNKPGQRVLDVSINDDQVLTNFDVFAGAGGANIADDQTFGGIVPSSGKIVIDFKGAGSPDPNAKIGAVEVASQLYQFPDSLNEIGQFLVQLTTLGAQPFAGASGPAPDVRVDANHMSGLDTAGLLIFSSPDPALQGSVTMNGNVVRLAAARGQGTFSFFVSTTCLLGTKIATVTGNQLLNANLEGLGLLIAMADQQFPKAAITGNVLNGRCMLPARNLGTAVPPPMNSWEFMNTLF</sequence>
<dbReference type="InterPro" id="IPR021720">
    <property type="entry name" value="Malectin_dom"/>
</dbReference>
<keyword evidence="8" id="KW-0325">Glycoprotein</keyword>